<evidence type="ECO:0000313" key="10">
    <source>
        <dbReference type="Proteomes" id="UP000030528"/>
    </source>
</evidence>
<gene>
    <name evidence="9" type="primary">fliD</name>
    <name evidence="9" type="ORF">N781_01905</name>
</gene>
<evidence type="ECO:0000256" key="3">
    <source>
        <dbReference type="ARBA" id="ARBA00023054"/>
    </source>
</evidence>
<sequence>MADMRIGGLASGMDIDGIVGDLMKAERIPLDKMEQEKTKLEWQRDAYRDVNKNILELEKMTLDLKLQKTYETKQVSSSDEAAVQATATASAGNGSYNVKVDQLATAAIKVGEQLSTKGLDPSTSLTAQNPALTGSKFTLTTYGEKGGGTPKEFTIEDGDTLDDVMKKVNDSNIGVRAFYDKTADRVVMERTETGDFNKGGEEIEFGGNLDFFNTVGLANAGTSVAETGGQNAKFTYNNALQVETESNSYTMNGVTFNFNRVTTDNVRVNISNDVDASMDKITKFVEKYNELVESLNEQTKEKPNRDYAPLTEKQKESMEEKEIELWTEQAKKGLLYNEGVLENGMSKLRTNWYEPVDNDGAYSQLAQIGISTTANYLDGGKLEIDEDKLRGALQDNPDSVYKLFSGKDASGNSVGIAQRLDDTLTGMKKSIEEKAGKSTSLTNNYTIGRNLEDVKQEMEAFEDRLNQIEDRYWAQFTEMEKAIQQMNSQSNYLAQQL</sequence>
<keyword evidence="9" id="KW-0282">Flagellum</keyword>
<proteinExistence type="inferred from homology"/>
<keyword evidence="10" id="KW-1185">Reference proteome</keyword>
<dbReference type="STRING" id="1385510.GCA_000425205_00100"/>
<dbReference type="GO" id="GO:0005576">
    <property type="term" value="C:extracellular region"/>
    <property type="evidence" value="ECO:0007669"/>
    <property type="project" value="UniProtKB-SubCell"/>
</dbReference>
<comment type="caution">
    <text evidence="9">The sequence shown here is derived from an EMBL/GenBank/DDBJ whole genome shotgun (WGS) entry which is preliminary data.</text>
</comment>
<dbReference type="PANTHER" id="PTHR30288">
    <property type="entry name" value="FLAGELLAR CAP/ASSEMBLY PROTEIN FLID"/>
    <property type="match status" value="1"/>
</dbReference>
<comment type="subcellular location">
    <subcellularLocation>
        <location evidence="5">Secreted</location>
    </subcellularLocation>
    <subcellularLocation>
        <location evidence="5">Bacterial flagellum</location>
    </subcellularLocation>
</comment>
<keyword evidence="3" id="KW-0175">Coiled coil</keyword>
<dbReference type="OrthoDB" id="9776025at2"/>
<evidence type="ECO:0000256" key="2">
    <source>
        <dbReference type="ARBA" id="ARBA00011255"/>
    </source>
</evidence>
<evidence type="ECO:0000313" key="9">
    <source>
        <dbReference type="EMBL" id="KGX93957.1"/>
    </source>
</evidence>
<dbReference type="Pfam" id="PF07196">
    <property type="entry name" value="Flagellin_IN"/>
    <property type="match status" value="1"/>
</dbReference>
<evidence type="ECO:0000259" key="8">
    <source>
        <dbReference type="Pfam" id="PF07195"/>
    </source>
</evidence>
<dbReference type="PANTHER" id="PTHR30288:SF0">
    <property type="entry name" value="FLAGELLAR HOOK-ASSOCIATED PROTEIN 2"/>
    <property type="match status" value="1"/>
</dbReference>
<dbReference type="InterPro" id="IPR010810">
    <property type="entry name" value="Flagellin_hook_IN_motif"/>
</dbReference>
<organism evidence="9 10">
    <name type="scientific">Pontibacillus halophilus JSM 076056 = DSM 19796</name>
    <dbReference type="NCBI Taxonomy" id="1385510"/>
    <lineage>
        <taxon>Bacteria</taxon>
        <taxon>Bacillati</taxon>
        <taxon>Bacillota</taxon>
        <taxon>Bacilli</taxon>
        <taxon>Bacillales</taxon>
        <taxon>Bacillaceae</taxon>
        <taxon>Pontibacillus</taxon>
    </lineage>
</organism>
<evidence type="ECO:0000256" key="6">
    <source>
        <dbReference type="SAM" id="MobiDB-lite"/>
    </source>
</evidence>
<comment type="subunit">
    <text evidence="2 5">Homopentamer.</text>
</comment>
<dbReference type="GO" id="GO:0009421">
    <property type="term" value="C:bacterial-type flagellum filament cap"/>
    <property type="evidence" value="ECO:0007669"/>
    <property type="project" value="InterPro"/>
</dbReference>
<dbReference type="GO" id="GO:0071973">
    <property type="term" value="P:bacterial-type flagellum-dependent cell motility"/>
    <property type="evidence" value="ECO:0007669"/>
    <property type="project" value="TreeGrafter"/>
</dbReference>
<evidence type="ECO:0000256" key="4">
    <source>
        <dbReference type="ARBA" id="ARBA00023143"/>
    </source>
</evidence>
<feature type="domain" description="Flagellar hook-associated protein 2 C-terminal" evidence="8">
    <location>
        <begin position="229"/>
        <end position="488"/>
    </location>
</feature>
<accession>A0A0A5IDN9</accession>
<feature type="region of interest" description="Disordered" evidence="6">
    <location>
        <begin position="297"/>
        <end position="316"/>
    </location>
</feature>
<comment type="similarity">
    <text evidence="1 5">Belongs to the FliD family.</text>
</comment>
<evidence type="ECO:0000256" key="1">
    <source>
        <dbReference type="ARBA" id="ARBA00009764"/>
    </source>
</evidence>
<keyword evidence="4 5" id="KW-0975">Bacterial flagellum</keyword>
<comment type="function">
    <text evidence="5">Required for morphogenesis and for the elongation of the flagellar filament by facilitating polymerization of the flagellin monomers at the tip of growing filament. Forms a capping structure, which prevents flagellin subunits (transported through the central channel of the flagellum) from leaking out without polymerization at the distal end.</text>
</comment>
<name>A0A0A5IDN9_9BACI</name>
<feature type="domain" description="Flagellar hook-associated protein 2 N-terminal" evidence="7">
    <location>
        <begin position="11"/>
        <end position="107"/>
    </location>
</feature>
<dbReference type="RefSeq" id="WP_026798930.1">
    <property type="nucleotide sequence ID" value="NZ_AULI01000001.1"/>
</dbReference>
<protein>
    <recommendedName>
        <fullName evidence="5">Flagellar hook-associated protein 2</fullName>
        <shortName evidence="5">HAP2</shortName>
    </recommendedName>
    <alternativeName>
        <fullName evidence="5">Flagellar cap protein</fullName>
    </alternativeName>
</protein>
<dbReference type="InterPro" id="IPR003481">
    <property type="entry name" value="FliD_N"/>
</dbReference>
<dbReference type="Proteomes" id="UP000030528">
    <property type="component" value="Unassembled WGS sequence"/>
</dbReference>
<dbReference type="EMBL" id="AVPE01000001">
    <property type="protein sequence ID" value="KGX93957.1"/>
    <property type="molecule type" value="Genomic_DNA"/>
</dbReference>
<dbReference type="AlphaFoldDB" id="A0A0A5IDN9"/>
<dbReference type="eggNOG" id="COG1345">
    <property type="taxonomic scope" value="Bacteria"/>
</dbReference>
<dbReference type="GO" id="GO:0009424">
    <property type="term" value="C:bacterial-type flagellum hook"/>
    <property type="evidence" value="ECO:0007669"/>
    <property type="project" value="UniProtKB-UniRule"/>
</dbReference>
<dbReference type="InterPro" id="IPR040026">
    <property type="entry name" value="FliD"/>
</dbReference>
<dbReference type="Pfam" id="PF02465">
    <property type="entry name" value="FliD_N"/>
    <property type="match status" value="1"/>
</dbReference>
<keyword evidence="5" id="KW-0964">Secreted</keyword>
<evidence type="ECO:0000259" key="7">
    <source>
        <dbReference type="Pfam" id="PF02465"/>
    </source>
</evidence>
<dbReference type="NCBIfam" id="NF005833">
    <property type="entry name" value="PRK07737.1"/>
    <property type="match status" value="1"/>
</dbReference>
<keyword evidence="9" id="KW-0969">Cilium</keyword>
<dbReference type="GO" id="GO:0007155">
    <property type="term" value="P:cell adhesion"/>
    <property type="evidence" value="ECO:0007669"/>
    <property type="project" value="InterPro"/>
</dbReference>
<dbReference type="Pfam" id="PF07195">
    <property type="entry name" value="FliD_C"/>
    <property type="match status" value="1"/>
</dbReference>
<reference evidence="9 10" key="1">
    <citation type="submission" date="2013-08" db="EMBL/GenBank/DDBJ databases">
        <authorList>
            <person name="Huang J."/>
            <person name="Wang G."/>
        </authorList>
    </citation>
    <scope>NUCLEOTIDE SEQUENCE [LARGE SCALE GENOMIC DNA]</scope>
    <source>
        <strain evidence="9 10">JSM 076056</strain>
    </source>
</reference>
<evidence type="ECO:0000256" key="5">
    <source>
        <dbReference type="RuleBase" id="RU362066"/>
    </source>
</evidence>
<keyword evidence="9" id="KW-0966">Cell projection</keyword>
<dbReference type="InterPro" id="IPR010809">
    <property type="entry name" value="FliD_C"/>
</dbReference>